<dbReference type="KEGG" id="scad:DN051_39305"/>
<keyword evidence="1" id="KW-1133">Transmembrane helix</keyword>
<keyword evidence="1" id="KW-0812">Transmembrane</keyword>
<evidence type="ECO:0000313" key="3">
    <source>
        <dbReference type="Proteomes" id="UP000249616"/>
    </source>
</evidence>
<keyword evidence="1" id="KW-0472">Membrane</keyword>
<protein>
    <submittedName>
        <fullName evidence="2">Uncharacterized protein</fullName>
    </submittedName>
</protein>
<name>A0A2Z4JAH1_9ACTN</name>
<organism evidence="2 3">
    <name type="scientific">Streptomyces cadmiisoli</name>
    <dbReference type="NCBI Taxonomy" id="2184053"/>
    <lineage>
        <taxon>Bacteria</taxon>
        <taxon>Bacillati</taxon>
        <taxon>Actinomycetota</taxon>
        <taxon>Actinomycetes</taxon>
        <taxon>Kitasatosporales</taxon>
        <taxon>Streptomycetaceae</taxon>
        <taxon>Streptomyces</taxon>
        <taxon>Streptomyces aurantiacus group</taxon>
    </lineage>
</organism>
<proteinExistence type="predicted"/>
<sequence length="113" mass="12716">MSGLPFVAPLIVLVSLLWAMPPLLFPRRRRAGVTIAASHLIVTLAIPRPWTEDWYWHDGAWLILVFGHGTLISLGRLGFELSPLGTRRRAASRLTARDETVRLEAKEHPSKSR</sequence>
<dbReference type="AlphaFoldDB" id="A0A2Z4JAH1"/>
<dbReference type="RefSeq" id="WP_112441717.1">
    <property type="nucleotide sequence ID" value="NZ_CP030073.1"/>
</dbReference>
<evidence type="ECO:0000256" key="1">
    <source>
        <dbReference type="SAM" id="Phobius"/>
    </source>
</evidence>
<feature type="transmembrane region" description="Helical" evidence="1">
    <location>
        <begin position="59"/>
        <end position="79"/>
    </location>
</feature>
<dbReference type="EMBL" id="CP030073">
    <property type="protein sequence ID" value="AWW41927.1"/>
    <property type="molecule type" value="Genomic_DNA"/>
</dbReference>
<feature type="transmembrane region" description="Helical" evidence="1">
    <location>
        <begin position="6"/>
        <end position="24"/>
    </location>
</feature>
<keyword evidence="3" id="KW-1185">Reference proteome</keyword>
<dbReference type="Proteomes" id="UP000249616">
    <property type="component" value="Chromosome"/>
</dbReference>
<gene>
    <name evidence="2" type="ORF">DN051_39305</name>
</gene>
<feature type="transmembrane region" description="Helical" evidence="1">
    <location>
        <begin position="31"/>
        <end position="47"/>
    </location>
</feature>
<evidence type="ECO:0000313" key="2">
    <source>
        <dbReference type="EMBL" id="AWW41927.1"/>
    </source>
</evidence>
<accession>A0A2Z4JAH1</accession>
<reference evidence="2 3" key="1">
    <citation type="journal article" date="2019" name="Int. J. Syst. Evol. Microbiol.">
        <title>Streptomyces cadmiisoli sp. nov., a novel actinomycete isolated from cadmium-contaminated soil.</title>
        <authorList>
            <person name="Li K."/>
            <person name="Tang X."/>
            <person name="Zhao J."/>
            <person name="Guo Y."/>
            <person name="Tang Y."/>
            <person name="Gao J."/>
        </authorList>
    </citation>
    <scope>NUCLEOTIDE SEQUENCE [LARGE SCALE GENOMIC DNA]</scope>
    <source>
        <strain evidence="2 3">ZFG47</strain>
    </source>
</reference>